<dbReference type="SUPFAM" id="SSF51230">
    <property type="entry name" value="Single hybrid motif"/>
    <property type="match status" value="1"/>
</dbReference>
<organism evidence="4 5">
    <name type="scientific">Arachis hypogaea</name>
    <name type="common">Peanut</name>
    <dbReference type="NCBI Taxonomy" id="3818"/>
    <lineage>
        <taxon>Eukaryota</taxon>
        <taxon>Viridiplantae</taxon>
        <taxon>Streptophyta</taxon>
        <taxon>Embryophyta</taxon>
        <taxon>Tracheophyta</taxon>
        <taxon>Spermatophyta</taxon>
        <taxon>Magnoliopsida</taxon>
        <taxon>eudicotyledons</taxon>
        <taxon>Gunneridae</taxon>
        <taxon>Pentapetalae</taxon>
        <taxon>rosids</taxon>
        <taxon>fabids</taxon>
        <taxon>Fabales</taxon>
        <taxon>Fabaceae</taxon>
        <taxon>Papilionoideae</taxon>
        <taxon>50 kb inversion clade</taxon>
        <taxon>dalbergioids sensu lato</taxon>
        <taxon>Dalbergieae</taxon>
        <taxon>Pterocarpus clade</taxon>
        <taxon>Arachis</taxon>
    </lineage>
</organism>
<dbReference type="Proteomes" id="UP000289738">
    <property type="component" value="Chromosome A01"/>
</dbReference>
<protein>
    <recommendedName>
        <fullName evidence="3">Peripheral subunit-binding (PSBD) domain-containing protein</fullName>
    </recommendedName>
</protein>
<feature type="compositionally biased region" description="Low complexity" evidence="2">
    <location>
        <begin position="312"/>
        <end position="335"/>
    </location>
</feature>
<dbReference type="EMBL" id="SDMP01000001">
    <property type="protein sequence ID" value="RYR78173.1"/>
    <property type="molecule type" value="Genomic_DNA"/>
</dbReference>
<evidence type="ECO:0000259" key="3">
    <source>
        <dbReference type="PROSITE" id="PS51826"/>
    </source>
</evidence>
<dbReference type="PANTHER" id="PTHR23151">
    <property type="entry name" value="DIHYDROLIPOAMIDE ACETYL/SUCCINYL-TRANSFERASE-RELATED"/>
    <property type="match status" value="1"/>
</dbReference>
<dbReference type="Pfam" id="PF02817">
    <property type="entry name" value="E3_binding"/>
    <property type="match status" value="1"/>
</dbReference>
<dbReference type="Pfam" id="PF00364">
    <property type="entry name" value="Biotin_lipoyl"/>
    <property type="match status" value="1"/>
</dbReference>
<dbReference type="SUPFAM" id="SSF47005">
    <property type="entry name" value="Peripheral subunit-binding domain of 2-oxo acid dehydrogenase complex"/>
    <property type="match status" value="1"/>
</dbReference>
<keyword evidence="5" id="KW-1185">Reference proteome</keyword>
<accession>A0A445ES79</accession>
<feature type="domain" description="Peripheral subunit-binding (PSBD)" evidence="3">
    <location>
        <begin position="258"/>
        <end position="295"/>
    </location>
</feature>
<evidence type="ECO:0000313" key="4">
    <source>
        <dbReference type="EMBL" id="RYR78173.1"/>
    </source>
</evidence>
<sequence length="382" mass="40858">MAFFVVAIIGFVFGGGSDDGSLSLLSLISLFSGLFRLVLRSSLSVATSSTVASSSMESKVSCTHLRSQISKVSCIHLRSQISKRGRGSRTVECVTAHSGSPERCNTSKMQHNLKSISSKFCMVLLVRYLHKFQGRSQQLPGSTPDIKSEINPVLNPRAAGPKGSLIGMPVGDILCEIETDKATLEVESMEEGYLAKILALEGSKEVAVGQPIAITVKDAGDIEVVKNSSGSRSASKNEQITKHDTKTEVKPQKTSSKRISPSAKLLISEYGLDASTINASGPHGTLLKGNVLSAIKSGKLTPKSYSAKEKASPSQSHQQSAASPESKSASASKQSDAYEDLPNSQIRKVGLMNFLLNKRKAPQIFLEACCILVRSILTRLFV</sequence>
<dbReference type="Gene3D" id="4.10.320.10">
    <property type="entry name" value="E3-binding domain"/>
    <property type="match status" value="1"/>
</dbReference>
<evidence type="ECO:0000256" key="1">
    <source>
        <dbReference type="ARBA" id="ARBA00007317"/>
    </source>
</evidence>
<dbReference type="InterPro" id="IPR045257">
    <property type="entry name" value="E2/Pdx1"/>
</dbReference>
<name>A0A445ES79_ARAHY</name>
<dbReference type="PROSITE" id="PS51826">
    <property type="entry name" value="PSBD"/>
    <property type="match status" value="1"/>
</dbReference>
<dbReference type="Gene3D" id="2.40.50.100">
    <property type="match status" value="1"/>
</dbReference>
<dbReference type="InterPro" id="IPR004167">
    <property type="entry name" value="PSBD"/>
</dbReference>
<feature type="compositionally biased region" description="Polar residues" evidence="2">
    <location>
        <begin position="227"/>
        <end position="238"/>
    </location>
</feature>
<dbReference type="GO" id="GO:0006086">
    <property type="term" value="P:pyruvate decarboxylation to acetyl-CoA"/>
    <property type="evidence" value="ECO:0007669"/>
    <property type="project" value="InterPro"/>
</dbReference>
<dbReference type="PANTHER" id="PTHR23151:SF90">
    <property type="entry name" value="DIHYDROLIPOYLLYSINE-RESIDUE ACETYLTRANSFERASE COMPONENT OF PYRUVATE DEHYDROGENASE COMPLEX, MITOCHONDRIAL-RELATED"/>
    <property type="match status" value="1"/>
</dbReference>
<dbReference type="InterPro" id="IPR036625">
    <property type="entry name" value="E3-bd_dom_sf"/>
</dbReference>
<evidence type="ECO:0000313" key="5">
    <source>
        <dbReference type="Proteomes" id="UP000289738"/>
    </source>
</evidence>
<comment type="caution">
    <text evidence="4">The sequence shown here is derived from an EMBL/GenBank/DDBJ whole genome shotgun (WGS) entry which is preliminary data.</text>
</comment>
<evidence type="ECO:0000256" key="2">
    <source>
        <dbReference type="SAM" id="MobiDB-lite"/>
    </source>
</evidence>
<proteinExistence type="inferred from homology"/>
<dbReference type="CDD" id="cd06849">
    <property type="entry name" value="lipoyl_domain"/>
    <property type="match status" value="1"/>
</dbReference>
<dbReference type="InterPro" id="IPR000089">
    <property type="entry name" value="Biotin_lipoyl"/>
</dbReference>
<dbReference type="GO" id="GO:0045254">
    <property type="term" value="C:pyruvate dehydrogenase complex"/>
    <property type="evidence" value="ECO:0007669"/>
    <property type="project" value="InterPro"/>
</dbReference>
<dbReference type="GO" id="GO:0005739">
    <property type="term" value="C:mitochondrion"/>
    <property type="evidence" value="ECO:0007669"/>
    <property type="project" value="TreeGrafter"/>
</dbReference>
<feature type="region of interest" description="Disordered" evidence="2">
    <location>
        <begin position="303"/>
        <end position="339"/>
    </location>
</feature>
<dbReference type="GO" id="GO:0016746">
    <property type="term" value="F:acyltransferase activity"/>
    <property type="evidence" value="ECO:0007669"/>
    <property type="project" value="InterPro"/>
</dbReference>
<dbReference type="AlphaFoldDB" id="A0A445ES79"/>
<feature type="compositionally biased region" description="Basic and acidic residues" evidence="2">
    <location>
        <begin position="239"/>
        <end position="251"/>
    </location>
</feature>
<comment type="similarity">
    <text evidence="1">Belongs to the 2-oxoacid dehydrogenase family.</text>
</comment>
<reference evidence="4 5" key="1">
    <citation type="submission" date="2019-01" db="EMBL/GenBank/DDBJ databases">
        <title>Sequencing of cultivated peanut Arachis hypogaea provides insights into genome evolution and oil improvement.</title>
        <authorList>
            <person name="Chen X."/>
        </authorList>
    </citation>
    <scope>NUCLEOTIDE SEQUENCE [LARGE SCALE GENOMIC DNA]</scope>
    <source>
        <strain evidence="5">cv. Fuhuasheng</strain>
        <tissue evidence="4">Leaves</tissue>
    </source>
</reference>
<dbReference type="InterPro" id="IPR011053">
    <property type="entry name" value="Single_hybrid_motif"/>
</dbReference>
<feature type="region of interest" description="Disordered" evidence="2">
    <location>
        <begin position="227"/>
        <end position="260"/>
    </location>
</feature>
<gene>
    <name evidence="4" type="ORF">Ahy_A01g002912</name>
</gene>